<keyword evidence="7" id="KW-0378">Hydrolase</keyword>
<dbReference type="GO" id="GO:0016887">
    <property type="term" value="F:ATP hydrolysis activity"/>
    <property type="evidence" value="ECO:0007669"/>
    <property type="project" value="InterPro"/>
</dbReference>
<dbReference type="Gene3D" id="1.10.8.60">
    <property type="match status" value="1"/>
</dbReference>
<dbReference type="Pfam" id="PF00004">
    <property type="entry name" value="AAA"/>
    <property type="match status" value="1"/>
</dbReference>
<evidence type="ECO:0000256" key="4">
    <source>
        <dbReference type="PIRNR" id="PIRNR036578"/>
    </source>
</evidence>
<keyword evidence="8" id="KW-1185">Reference proteome</keyword>
<dbReference type="InterPro" id="IPR003593">
    <property type="entry name" value="AAA+_ATPase"/>
</dbReference>
<comment type="caution">
    <text evidence="7">The sequence shown here is derived from an EMBL/GenBank/DDBJ whole genome shotgun (WGS) entry which is preliminary data.</text>
</comment>
<dbReference type="PIRSF" id="PIRSF036578">
    <property type="entry name" value="RFC1"/>
    <property type="match status" value="1"/>
</dbReference>
<dbReference type="InterPro" id="IPR012178">
    <property type="entry name" value="RFC1"/>
</dbReference>
<dbReference type="GO" id="GO:0005634">
    <property type="term" value="C:nucleus"/>
    <property type="evidence" value="ECO:0007669"/>
    <property type="project" value="UniProtKB-SubCell"/>
</dbReference>
<evidence type="ECO:0000313" key="8">
    <source>
        <dbReference type="Proteomes" id="UP000673691"/>
    </source>
</evidence>
<dbReference type="Pfam" id="PF08519">
    <property type="entry name" value="RFC1"/>
    <property type="match status" value="1"/>
</dbReference>
<dbReference type="Gene3D" id="3.40.50.300">
    <property type="entry name" value="P-loop containing nucleotide triphosphate hydrolases"/>
    <property type="match status" value="1"/>
</dbReference>
<dbReference type="Proteomes" id="UP000673691">
    <property type="component" value="Unassembled WGS sequence"/>
</dbReference>
<dbReference type="InterPro" id="IPR013725">
    <property type="entry name" value="DNA_replication_fac_RFC1_C"/>
</dbReference>
<dbReference type="GO" id="GO:0005524">
    <property type="term" value="F:ATP binding"/>
    <property type="evidence" value="ECO:0007669"/>
    <property type="project" value="UniProtKB-UniRule"/>
</dbReference>
<keyword evidence="4" id="KW-0067">ATP-binding</keyword>
<evidence type="ECO:0000256" key="2">
    <source>
        <dbReference type="ARBA" id="ARBA00020401"/>
    </source>
</evidence>
<evidence type="ECO:0000259" key="6">
    <source>
        <dbReference type="SMART" id="SM00382"/>
    </source>
</evidence>
<dbReference type="Gene3D" id="1.20.272.10">
    <property type="match status" value="1"/>
</dbReference>
<dbReference type="GO" id="GO:0003677">
    <property type="term" value="F:DNA binding"/>
    <property type="evidence" value="ECO:0007669"/>
    <property type="project" value="InterPro"/>
</dbReference>
<sequence length="828" mass="90617">MYCGVNAEFALLCRAADSLVCRRVVSAPSGKTDYVVVGRDAGPKKLEKIKQLKLKTLDEDGLLDLIRKSPAKTAESSSLQKLPKGKGKRASEPELPNEPPPTPSDASSLASYVSNTRWQQKAGAQRSPLFYITDRMFVVFKCRTFPQLWTDRYKPRSYKDLIGNHSNVASLAAWLKNWAANRRAGFGKSPRAVLISGPPGIGKTTAAHLVCDLEGFSVLEFNASDVRSKKGLEVSCGPSDSFQRFRVYSNVRIAHRSKTCSVTSCRVLYMSYCHGALQEKEGGEGKPQVIIMDEVDGMSAGDRGGMGELISIIKKTQVTFIANNLVFLENVARGLPNGGGKVPIICICNDRSSPKVKSLANYCLDLKFRSFQVCRWRSFLTAGRGDYSLFLRIPTRENLQIKPNAIDQLVQSTQSDVRQILNLLSAYRLVDSSLDYDQSKALSRASEKNSALNPFQMAEHILNGSHYRSKSLSDKLNVYFDDFSIAPLMVQVGYGRLCPAGHLRKLNSFIPANANAHNHAKHQENYIHMRPARVDTSLAPKFQMLQHLELLANAAESISDGDLVDRLIHGDQHWSLMPIHSAFSCVRPAGFVHGSFVKPGAFGPGFPRMASNLLLTPLFQLAWSELEDHEGLPRIAGTANPSAPQNLGRPPRGQAGVHASPYPEADGPSLEKRARRYPGGYRIDGSLLHLARRLGSRHRPRDRPPFRRQGAQRHPSSGKNRVYQDGTHPVAVPTVLKTAAKKRVGASTADLGGDLPDMEEAMDVDVAPDVDGGEGENGENEDKDNNGNLGEDVLIRAKKKPAGKAAGASSNKKGKSAAVSSQRRGGRK</sequence>
<dbReference type="SUPFAM" id="SSF52540">
    <property type="entry name" value="P-loop containing nucleoside triphosphate hydrolases"/>
    <property type="match status" value="1"/>
</dbReference>
<dbReference type="GO" id="GO:0005663">
    <property type="term" value="C:DNA replication factor C complex"/>
    <property type="evidence" value="ECO:0007669"/>
    <property type="project" value="InterPro"/>
</dbReference>
<dbReference type="PANTHER" id="PTHR23389">
    <property type="entry name" value="CHROMOSOME TRANSMISSION FIDELITY FACTOR 18"/>
    <property type="match status" value="1"/>
</dbReference>
<comment type="similarity">
    <text evidence="1 4">Belongs to the activator 1 large subunit family.</text>
</comment>
<dbReference type="InterPro" id="IPR008921">
    <property type="entry name" value="DNA_pol3_clamp-load_cplx_C"/>
</dbReference>
<evidence type="ECO:0000256" key="1">
    <source>
        <dbReference type="ARBA" id="ARBA00006116"/>
    </source>
</evidence>
<feature type="domain" description="AAA+ ATPase" evidence="6">
    <location>
        <begin position="189"/>
        <end position="374"/>
    </location>
</feature>
<dbReference type="Pfam" id="PF00533">
    <property type="entry name" value="BRCT"/>
    <property type="match status" value="1"/>
</dbReference>
<dbReference type="SMART" id="SM00382">
    <property type="entry name" value="AAA"/>
    <property type="match status" value="1"/>
</dbReference>
<feature type="region of interest" description="Disordered" evidence="5">
    <location>
        <begin position="633"/>
        <end position="676"/>
    </location>
</feature>
<feature type="compositionally biased region" description="Acidic residues" evidence="5">
    <location>
        <begin position="756"/>
        <end position="782"/>
    </location>
</feature>
<dbReference type="SUPFAM" id="SSF48019">
    <property type="entry name" value="post-AAA+ oligomerization domain-like"/>
    <property type="match status" value="2"/>
</dbReference>
<name>A0A8H7ZMP5_9FUNG</name>
<evidence type="ECO:0000256" key="3">
    <source>
        <dbReference type="ARBA" id="ARBA00022705"/>
    </source>
</evidence>
<keyword evidence="4" id="KW-0539">Nucleus</keyword>
<dbReference type="Pfam" id="PF25361">
    <property type="entry name" value="AAA_lid_RFC1"/>
    <property type="match status" value="1"/>
</dbReference>
<dbReference type="InterPro" id="IPR036420">
    <property type="entry name" value="BRCT_dom_sf"/>
</dbReference>
<dbReference type="InterPro" id="IPR003959">
    <property type="entry name" value="ATPase_AAA_core"/>
</dbReference>
<reference evidence="7 8" key="1">
    <citation type="journal article" name="Sci. Rep.">
        <title>Genome-scale phylogenetic analyses confirm Olpidium as the closest living zoosporic fungus to the non-flagellated, terrestrial fungi.</title>
        <authorList>
            <person name="Chang Y."/>
            <person name="Rochon D."/>
            <person name="Sekimoto S."/>
            <person name="Wang Y."/>
            <person name="Chovatia M."/>
            <person name="Sandor L."/>
            <person name="Salamov A."/>
            <person name="Grigoriev I.V."/>
            <person name="Stajich J.E."/>
            <person name="Spatafora J.W."/>
        </authorList>
    </citation>
    <scope>NUCLEOTIDE SEQUENCE [LARGE SCALE GENOMIC DNA]</scope>
    <source>
        <strain evidence="7">S191</strain>
    </source>
</reference>
<feature type="region of interest" description="Disordered" evidence="5">
    <location>
        <begin position="742"/>
        <end position="828"/>
    </location>
</feature>
<keyword evidence="3 4" id="KW-0235">DNA replication</keyword>
<evidence type="ECO:0000256" key="5">
    <source>
        <dbReference type="SAM" id="MobiDB-lite"/>
    </source>
</evidence>
<dbReference type="OrthoDB" id="446168at2759"/>
<dbReference type="PANTHER" id="PTHR23389:SF6">
    <property type="entry name" value="REPLICATION FACTOR C SUBUNIT 1"/>
    <property type="match status" value="1"/>
</dbReference>
<dbReference type="GO" id="GO:0003689">
    <property type="term" value="F:DNA clamp loader activity"/>
    <property type="evidence" value="ECO:0007669"/>
    <property type="project" value="UniProtKB-UniRule"/>
</dbReference>
<feature type="region of interest" description="Disordered" evidence="5">
    <location>
        <begin position="71"/>
        <end position="111"/>
    </location>
</feature>
<comment type="subcellular location">
    <subcellularLocation>
        <location evidence="4">Nucleus</location>
    </subcellularLocation>
</comment>
<gene>
    <name evidence="7" type="ORF">BJ554DRAFT_4480</name>
</gene>
<proteinExistence type="inferred from homology"/>
<protein>
    <recommendedName>
        <fullName evidence="2 4">Replication factor C subunit 1</fullName>
    </recommendedName>
</protein>
<dbReference type="InterPro" id="IPR001357">
    <property type="entry name" value="BRCT_dom"/>
</dbReference>
<evidence type="ECO:0000313" key="7">
    <source>
        <dbReference type="EMBL" id="KAG5455929.1"/>
    </source>
</evidence>
<accession>A0A8H7ZMP5</accession>
<dbReference type="GO" id="GO:0006281">
    <property type="term" value="P:DNA repair"/>
    <property type="evidence" value="ECO:0007669"/>
    <property type="project" value="InterPro"/>
</dbReference>
<keyword evidence="4" id="KW-0547">Nucleotide-binding</keyword>
<feature type="compositionally biased region" description="Low complexity" evidence="5">
    <location>
        <begin position="803"/>
        <end position="821"/>
    </location>
</feature>
<organism evidence="7 8">
    <name type="scientific">Olpidium bornovanus</name>
    <dbReference type="NCBI Taxonomy" id="278681"/>
    <lineage>
        <taxon>Eukaryota</taxon>
        <taxon>Fungi</taxon>
        <taxon>Fungi incertae sedis</taxon>
        <taxon>Olpidiomycota</taxon>
        <taxon>Olpidiomycotina</taxon>
        <taxon>Olpidiomycetes</taxon>
        <taxon>Olpidiales</taxon>
        <taxon>Olpidiaceae</taxon>
        <taxon>Olpidium</taxon>
    </lineage>
</organism>
<dbReference type="EMBL" id="JAEFCI010012554">
    <property type="protein sequence ID" value="KAG5455929.1"/>
    <property type="molecule type" value="Genomic_DNA"/>
</dbReference>
<dbReference type="GO" id="GO:0006271">
    <property type="term" value="P:DNA strand elongation involved in DNA replication"/>
    <property type="evidence" value="ECO:0007669"/>
    <property type="project" value="UniProtKB-ARBA"/>
</dbReference>
<dbReference type="AlphaFoldDB" id="A0A8H7ZMP5"/>
<dbReference type="InterPro" id="IPR027417">
    <property type="entry name" value="P-loop_NTPase"/>
</dbReference>
<dbReference type="Gene3D" id="3.40.50.10190">
    <property type="entry name" value="BRCT domain"/>
    <property type="match status" value="1"/>
</dbReference>
<dbReference type="CDD" id="cd00009">
    <property type="entry name" value="AAA"/>
    <property type="match status" value="1"/>
</dbReference>
<feature type="region of interest" description="Disordered" evidence="5">
    <location>
        <begin position="695"/>
        <end position="729"/>
    </location>
</feature>